<dbReference type="GO" id="GO:0009055">
    <property type="term" value="F:electron transfer activity"/>
    <property type="evidence" value="ECO:0007669"/>
    <property type="project" value="InterPro"/>
</dbReference>
<dbReference type="GO" id="GO:0005886">
    <property type="term" value="C:plasma membrane"/>
    <property type="evidence" value="ECO:0007669"/>
    <property type="project" value="UniProtKB-SubCell"/>
</dbReference>
<protein>
    <submittedName>
        <fullName evidence="15">Cytochrome b561</fullName>
    </submittedName>
</protein>
<comment type="cofactor">
    <cofactor evidence="1">
        <name>heme b</name>
        <dbReference type="ChEBI" id="CHEBI:60344"/>
    </cofactor>
</comment>
<dbReference type="AlphaFoldDB" id="A0AAW8D3H8"/>
<feature type="transmembrane region" description="Helical" evidence="13">
    <location>
        <begin position="151"/>
        <end position="168"/>
    </location>
</feature>
<dbReference type="InterPro" id="IPR052168">
    <property type="entry name" value="Cytochrome_b561_oxidase"/>
</dbReference>
<dbReference type="PANTHER" id="PTHR30529:SF1">
    <property type="entry name" value="CYTOCHROME B561 HOMOLOG 2"/>
    <property type="match status" value="1"/>
</dbReference>
<dbReference type="GO" id="GO:0022904">
    <property type="term" value="P:respiratory electron transport chain"/>
    <property type="evidence" value="ECO:0007669"/>
    <property type="project" value="InterPro"/>
</dbReference>
<evidence type="ECO:0000256" key="6">
    <source>
        <dbReference type="ARBA" id="ARBA00022692"/>
    </source>
</evidence>
<dbReference type="SUPFAM" id="SSF81342">
    <property type="entry name" value="Transmembrane di-heme cytochromes"/>
    <property type="match status" value="1"/>
</dbReference>
<comment type="similarity">
    <text evidence="12">Belongs to the cytochrome b561 family.</text>
</comment>
<dbReference type="GO" id="GO:0020037">
    <property type="term" value="F:heme binding"/>
    <property type="evidence" value="ECO:0007669"/>
    <property type="project" value="TreeGrafter"/>
</dbReference>
<dbReference type="Gene3D" id="1.20.950.20">
    <property type="entry name" value="Transmembrane di-heme cytochromes, Chain C"/>
    <property type="match status" value="1"/>
</dbReference>
<evidence type="ECO:0000313" key="15">
    <source>
        <dbReference type="EMBL" id="MDP9893825.1"/>
    </source>
</evidence>
<accession>A0AAW8D3H8</accession>
<comment type="subcellular location">
    <subcellularLocation>
        <location evidence="2">Cell membrane</location>
        <topology evidence="2">Multi-pass membrane protein</topology>
    </subcellularLocation>
</comment>
<keyword evidence="11 13" id="KW-0472">Membrane</keyword>
<dbReference type="PANTHER" id="PTHR30529">
    <property type="entry name" value="CYTOCHROME B561"/>
    <property type="match status" value="1"/>
</dbReference>
<dbReference type="InterPro" id="IPR016174">
    <property type="entry name" value="Di-haem_cyt_TM"/>
</dbReference>
<organism evidence="15 16">
    <name type="scientific">Variovorax boronicumulans</name>
    <dbReference type="NCBI Taxonomy" id="436515"/>
    <lineage>
        <taxon>Bacteria</taxon>
        <taxon>Pseudomonadati</taxon>
        <taxon>Pseudomonadota</taxon>
        <taxon>Betaproteobacteria</taxon>
        <taxon>Burkholderiales</taxon>
        <taxon>Comamonadaceae</taxon>
        <taxon>Variovorax</taxon>
    </lineage>
</organism>
<evidence type="ECO:0000256" key="12">
    <source>
        <dbReference type="ARBA" id="ARBA00037975"/>
    </source>
</evidence>
<dbReference type="Pfam" id="PF01292">
    <property type="entry name" value="Ni_hydr_CYTB"/>
    <property type="match status" value="1"/>
</dbReference>
<evidence type="ECO:0000256" key="13">
    <source>
        <dbReference type="SAM" id="Phobius"/>
    </source>
</evidence>
<sequence length="192" mass="21550">MSLAERVPADPVARYTRTAMLFHWLIAAAVFTVIGMGLYMTSPPITPLRFRVYNWHKWLGVCLLLATVLRLAWRIRHAPPPTGRVMRSLEVLAARAVHFLLYALCFLVPLSGWAYTSAGGRPVVLLGRFPLPDFVPVNPALAEVLKVTHHWLAWTLSALILLHIAAALKHRFIDRDGVLARMLPSSPFRKST</sequence>
<reference evidence="15" key="1">
    <citation type="submission" date="2023-07" db="EMBL/GenBank/DDBJ databases">
        <title>Sorghum-associated microbial communities from plants grown in Nebraska, USA.</title>
        <authorList>
            <person name="Schachtman D."/>
        </authorList>
    </citation>
    <scope>NUCLEOTIDE SEQUENCE</scope>
    <source>
        <strain evidence="15">DS3754</strain>
    </source>
</reference>
<evidence type="ECO:0000256" key="4">
    <source>
        <dbReference type="ARBA" id="ARBA00022475"/>
    </source>
</evidence>
<keyword evidence="3" id="KW-0813">Transport</keyword>
<dbReference type="InterPro" id="IPR011577">
    <property type="entry name" value="Cyt_b561_bac/Ni-Hgenase"/>
</dbReference>
<evidence type="ECO:0000256" key="9">
    <source>
        <dbReference type="ARBA" id="ARBA00022989"/>
    </source>
</evidence>
<evidence type="ECO:0000256" key="10">
    <source>
        <dbReference type="ARBA" id="ARBA00023004"/>
    </source>
</evidence>
<keyword evidence="4" id="KW-1003">Cell membrane</keyword>
<keyword evidence="8" id="KW-0249">Electron transport</keyword>
<evidence type="ECO:0000256" key="1">
    <source>
        <dbReference type="ARBA" id="ARBA00001970"/>
    </source>
</evidence>
<evidence type="ECO:0000256" key="2">
    <source>
        <dbReference type="ARBA" id="ARBA00004651"/>
    </source>
</evidence>
<comment type="caution">
    <text evidence="15">The sequence shown here is derived from an EMBL/GenBank/DDBJ whole genome shotgun (WGS) entry which is preliminary data.</text>
</comment>
<name>A0AAW8D3H8_9BURK</name>
<evidence type="ECO:0000256" key="11">
    <source>
        <dbReference type="ARBA" id="ARBA00023136"/>
    </source>
</evidence>
<evidence type="ECO:0000256" key="8">
    <source>
        <dbReference type="ARBA" id="ARBA00022982"/>
    </source>
</evidence>
<dbReference type="EMBL" id="JAUSRD010000006">
    <property type="protein sequence ID" value="MDP9893825.1"/>
    <property type="molecule type" value="Genomic_DNA"/>
</dbReference>
<keyword evidence="9 13" id="KW-1133">Transmembrane helix</keyword>
<feature type="transmembrane region" description="Helical" evidence="13">
    <location>
        <begin position="93"/>
        <end position="115"/>
    </location>
</feature>
<evidence type="ECO:0000256" key="3">
    <source>
        <dbReference type="ARBA" id="ARBA00022448"/>
    </source>
</evidence>
<dbReference type="RefSeq" id="WP_307685185.1">
    <property type="nucleotide sequence ID" value="NZ_JAUSRD010000006.1"/>
</dbReference>
<keyword evidence="5" id="KW-0349">Heme</keyword>
<keyword evidence="10" id="KW-0408">Iron</keyword>
<proteinExistence type="inferred from homology"/>
<evidence type="ECO:0000256" key="5">
    <source>
        <dbReference type="ARBA" id="ARBA00022617"/>
    </source>
</evidence>
<gene>
    <name evidence="15" type="ORF">J2W31_002940</name>
</gene>
<keyword evidence="7" id="KW-0479">Metal-binding</keyword>
<feature type="domain" description="Cytochrome b561 bacterial/Ni-hydrogenase" evidence="14">
    <location>
        <begin position="14"/>
        <end position="184"/>
    </location>
</feature>
<evidence type="ECO:0000256" key="7">
    <source>
        <dbReference type="ARBA" id="ARBA00022723"/>
    </source>
</evidence>
<feature type="transmembrane region" description="Helical" evidence="13">
    <location>
        <begin position="55"/>
        <end position="73"/>
    </location>
</feature>
<dbReference type="GO" id="GO:0046872">
    <property type="term" value="F:metal ion binding"/>
    <property type="evidence" value="ECO:0007669"/>
    <property type="project" value="UniProtKB-KW"/>
</dbReference>
<evidence type="ECO:0000259" key="14">
    <source>
        <dbReference type="Pfam" id="PF01292"/>
    </source>
</evidence>
<keyword evidence="6 13" id="KW-0812">Transmembrane</keyword>
<evidence type="ECO:0000313" key="16">
    <source>
        <dbReference type="Proteomes" id="UP001242045"/>
    </source>
</evidence>
<dbReference type="Proteomes" id="UP001242045">
    <property type="component" value="Unassembled WGS sequence"/>
</dbReference>
<feature type="transmembrane region" description="Helical" evidence="13">
    <location>
        <begin position="21"/>
        <end position="40"/>
    </location>
</feature>